<dbReference type="EMBL" id="FQUP01000001">
    <property type="protein sequence ID" value="SHF11159.1"/>
    <property type="molecule type" value="Genomic_DNA"/>
</dbReference>
<evidence type="ECO:0000256" key="3">
    <source>
        <dbReference type="ARBA" id="ARBA00023163"/>
    </source>
</evidence>
<dbReference type="GO" id="GO:0097367">
    <property type="term" value="F:carbohydrate derivative binding"/>
    <property type="evidence" value="ECO:0007669"/>
    <property type="project" value="InterPro"/>
</dbReference>
<evidence type="ECO:0000313" key="6">
    <source>
        <dbReference type="EMBL" id="SHF11159.1"/>
    </source>
</evidence>
<dbReference type="Proteomes" id="UP000184485">
    <property type="component" value="Unassembled WGS sequence"/>
</dbReference>
<dbReference type="InterPro" id="IPR036388">
    <property type="entry name" value="WH-like_DNA-bd_sf"/>
</dbReference>
<dbReference type="SUPFAM" id="SSF46689">
    <property type="entry name" value="Homeodomain-like"/>
    <property type="match status" value="1"/>
</dbReference>
<evidence type="ECO:0000259" key="4">
    <source>
        <dbReference type="PROSITE" id="PS51071"/>
    </source>
</evidence>
<dbReference type="PANTHER" id="PTHR30514:SF1">
    <property type="entry name" value="HTH-TYPE TRANSCRIPTIONAL REGULATOR HEXR-RELATED"/>
    <property type="match status" value="1"/>
</dbReference>
<protein>
    <submittedName>
        <fullName evidence="6">Transcriptional regulator, RpiR family</fullName>
    </submittedName>
</protein>
<dbReference type="GO" id="GO:1901135">
    <property type="term" value="P:carbohydrate derivative metabolic process"/>
    <property type="evidence" value="ECO:0007669"/>
    <property type="project" value="InterPro"/>
</dbReference>
<evidence type="ECO:0000259" key="5">
    <source>
        <dbReference type="PROSITE" id="PS51464"/>
    </source>
</evidence>
<keyword evidence="3" id="KW-0804">Transcription</keyword>
<accession>A0A1M4YZC1</accession>
<dbReference type="InterPro" id="IPR001347">
    <property type="entry name" value="SIS_dom"/>
</dbReference>
<evidence type="ECO:0000256" key="1">
    <source>
        <dbReference type="ARBA" id="ARBA00023015"/>
    </source>
</evidence>
<proteinExistence type="predicted"/>
<dbReference type="STRING" id="1122133.SAMN02745157_1670"/>
<dbReference type="GO" id="GO:0003677">
    <property type="term" value="F:DNA binding"/>
    <property type="evidence" value="ECO:0007669"/>
    <property type="project" value="UniProtKB-KW"/>
</dbReference>
<dbReference type="InterPro" id="IPR035472">
    <property type="entry name" value="RpiR-like_SIS"/>
</dbReference>
<keyword evidence="2" id="KW-0238">DNA-binding</keyword>
<dbReference type="Gene3D" id="3.40.50.10490">
    <property type="entry name" value="Glucose-6-phosphate isomerase like protein, domain 1"/>
    <property type="match status" value="1"/>
</dbReference>
<evidence type="ECO:0000313" key="7">
    <source>
        <dbReference type="Proteomes" id="UP000184485"/>
    </source>
</evidence>
<dbReference type="GO" id="GO:0003700">
    <property type="term" value="F:DNA-binding transcription factor activity"/>
    <property type="evidence" value="ECO:0007669"/>
    <property type="project" value="InterPro"/>
</dbReference>
<reference evidence="6 7" key="1">
    <citation type="submission" date="2016-11" db="EMBL/GenBank/DDBJ databases">
        <authorList>
            <person name="Jaros S."/>
            <person name="Januszkiewicz K."/>
            <person name="Wedrychowicz H."/>
        </authorList>
    </citation>
    <scope>NUCLEOTIDE SEQUENCE [LARGE SCALE GENOMIC DNA]</scope>
    <source>
        <strain evidence="6 7">DSM 19436</strain>
    </source>
</reference>
<dbReference type="InterPro" id="IPR047640">
    <property type="entry name" value="RpiR-like"/>
</dbReference>
<dbReference type="AlphaFoldDB" id="A0A1M4YZC1"/>
<dbReference type="PANTHER" id="PTHR30514">
    <property type="entry name" value="GLUCOKINASE"/>
    <property type="match status" value="1"/>
</dbReference>
<feature type="domain" description="SIS" evidence="5">
    <location>
        <begin position="128"/>
        <end position="268"/>
    </location>
</feature>
<feature type="domain" description="HTH rpiR-type" evidence="4">
    <location>
        <begin position="9"/>
        <end position="85"/>
    </location>
</feature>
<gene>
    <name evidence="6" type="ORF">SAMN02745157_1670</name>
</gene>
<dbReference type="Pfam" id="PF01380">
    <property type="entry name" value="SIS"/>
    <property type="match status" value="1"/>
</dbReference>
<dbReference type="InterPro" id="IPR009057">
    <property type="entry name" value="Homeodomain-like_sf"/>
</dbReference>
<dbReference type="Pfam" id="PF01418">
    <property type="entry name" value="HTH_6"/>
    <property type="match status" value="1"/>
</dbReference>
<dbReference type="InterPro" id="IPR046348">
    <property type="entry name" value="SIS_dom_sf"/>
</dbReference>
<dbReference type="Gene3D" id="1.10.10.10">
    <property type="entry name" value="Winged helix-like DNA-binding domain superfamily/Winged helix DNA-binding domain"/>
    <property type="match status" value="1"/>
</dbReference>
<sequence length="295" mass="31977">MGGVSDIMLDLVGLLQADMESFSRSERRLADLVLSDVQSAVNASIVELAARADTSPPTVTRFCRRLGCQSFADFKVRLAQSRFIARRYLVPPSGPETATEITRHIVNCAQTTLYSFFEQIDPLAIEAAADKIVGSSYILSFGSGGASSMIANELETRLFRLGLRVTASIDHQAQMMRTAGAPKGTVIIASSTSGRNLPLANTLAIAGEYHLDRIVLTRPGSPVAEHADVLLAIDVPEQDDILRPSSARYAFLAMIDAVAQTVATRMQGRAVESMRRIKHQLMINRDGDDTQPLGD</sequence>
<dbReference type="CDD" id="cd05013">
    <property type="entry name" value="SIS_RpiR"/>
    <property type="match status" value="1"/>
</dbReference>
<dbReference type="InterPro" id="IPR000281">
    <property type="entry name" value="HTH_RpiR"/>
</dbReference>
<dbReference type="PROSITE" id="PS51071">
    <property type="entry name" value="HTH_RPIR"/>
    <property type="match status" value="1"/>
</dbReference>
<name>A0A1M4YZC1_9HYPH</name>
<keyword evidence="7" id="KW-1185">Reference proteome</keyword>
<dbReference type="SUPFAM" id="SSF53697">
    <property type="entry name" value="SIS domain"/>
    <property type="match status" value="1"/>
</dbReference>
<organism evidence="6 7">
    <name type="scientific">Kaistia soli DSM 19436</name>
    <dbReference type="NCBI Taxonomy" id="1122133"/>
    <lineage>
        <taxon>Bacteria</taxon>
        <taxon>Pseudomonadati</taxon>
        <taxon>Pseudomonadota</taxon>
        <taxon>Alphaproteobacteria</taxon>
        <taxon>Hyphomicrobiales</taxon>
        <taxon>Kaistiaceae</taxon>
        <taxon>Kaistia</taxon>
    </lineage>
</organism>
<keyword evidence="1" id="KW-0805">Transcription regulation</keyword>
<evidence type="ECO:0000256" key="2">
    <source>
        <dbReference type="ARBA" id="ARBA00023125"/>
    </source>
</evidence>
<dbReference type="PROSITE" id="PS51464">
    <property type="entry name" value="SIS"/>
    <property type="match status" value="1"/>
</dbReference>